<comment type="caution">
    <text evidence="1">The sequence shown here is derived from an EMBL/GenBank/DDBJ whole genome shotgun (WGS) entry which is preliminary data.</text>
</comment>
<keyword evidence="2" id="KW-1185">Reference proteome</keyword>
<proteinExistence type="predicted"/>
<gene>
    <name evidence="1" type="ORF">IRJ41_018610</name>
</gene>
<organism evidence="1 2">
    <name type="scientific">Triplophysa rosa</name>
    <name type="common">Cave loach</name>
    <dbReference type="NCBI Taxonomy" id="992332"/>
    <lineage>
        <taxon>Eukaryota</taxon>
        <taxon>Metazoa</taxon>
        <taxon>Chordata</taxon>
        <taxon>Craniata</taxon>
        <taxon>Vertebrata</taxon>
        <taxon>Euteleostomi</taxon>
        <taxon>Actinopterygii</taxon>
        <taxon>Neopterygii</taxon>
        <taxon>Teleostei</taxon>
        <taxon>Ostariophysi</taxon>
        <taxon>Cypriniformes</taxon>
        <taxon>Nemacheilidae</taxon>
        <taxon>Triplophysa</taxon>
    </lineage>
</organism>
<dbReference type="PANTHER" id="PTHR31025:SF22">
    <property type="entry name" value="IP13529P"/>
    <property type="match status" value="1"/>
</dbReference>
<evidence type="ECO:0000313" key="2">
    <source>
        <dbReference type="Proteomes" id="UP001059041"/>
    </source>
</evidence>
<name>A0A9W7X409_TRIRA</name>
<sequence length="127" mass="14785">MLCGGQKTILYVTPLLIYVRKMKLNRVAGNNPLTAKMFMIAVDQVIIHDQLPIFKNAFQMMFCSYYLHNIDYPVEIGATLEFLQRCMFKINPDQGTKVSRKEKGRQYTMNPRVLSLISKIANFEWTE</sequence>
<evidence type="ECO:0000313" key="1">
    <source>
        <dbReference type="EMBL" id="KAI7813531.1"/>
    </source>
</evidence>
<accession>A0A9W7X409</accession>
<protein>
    <submittedName>
        <fullName evidence="1">Uncharacterized protein</fullName>
    </submittedName>
</protein>
<dbReference type="AlphaFoldDB" id="A0A9W7X409"/>
<dbReference type="PANTHER" id="PTHR31025">
    <property type="entry name" value="SI:CH211-196P9.1-RELATED"/>
    <property type="match status" value="1"/>
</dbReference>
<dbReference type="EMBL" id="JAFHDT010000002">
    <property type="protein sequence ID" value="KAI7813531.1"/>
    <property type="molecule type" value="Genomic_DNA"/>
</dbReference>
<dbReference type="Proteomes" id="UP001059041">
    <property type="component" value="Linkage Group LG2"/>
</dbReference>
<reference evidence="1" key="1">
    <citation type="submission" date="2021-02" db="EMBL/GenBank/DDBJ databases">
        <title>Comparative genomics reveals that relaxation of natural selection precedes convergent phenotypic evolution of cavefish.</title>
        <authorList>
            <person name="Peng Z."/>
        </authorList>
    </citation>
    <scope>NUCLEOTIDE SEQUENCE</scope>
    <source>
        <tissue evidence="1">Muscle</tissue>
    </source>
</reference>